<organism evidence="6 7">
    <name type="scientific">Tilletiopsis washingtonensis</name>
    <dbReference type="NCBI Taxonomy" id="58919"/>
    <lineage>
        <taxon>Eukaryota</taxon>
        <taxon>Fungi</taxon>
        <taxon>Dikarya</taxon>
        <taxon>Basidiomycota</taxon>
        <taxon>Ustilaginomycotina</taxon>
        <taxon>Exobasidiomycetes</taxon>
        <taxon>Entylomatales</taxon>
        <taxon>Entylomatales incertae sedis</taxon>
        <taxon>Tilletiopsis</taxon>
    </lineage>
</organism>
<dbReference type="Proteomes" id="UP000245946">
    <property type="component" value="Unassembled WGS sequence"/>
</dbReference>
<dbReference type="Gene3D" id="3.40.605.10">
    <property type="entry name" value="Aldehyde Dehydrogenase, Chain A, domain 1"/>
    <property type="match status" value="1"/>
</dbReference>
<dbReference type="AlphaFoldDB" id="A0A316Z545"/>
<evidence type="ECO:0000256" key="1">
    <source>
        <dbReference type="ARBA" id="ARBA00009986"/>
    </source>
</evidence>
<proteinExistence type="inferred from homology"/>
<dbReference type="InterPro" id="IPR016161">
    <property type="entry name" value="Ald_DH/histidinol_DH"/>
</dbReference>
<dbReference type="InterPro" id="IPR016163">
    <property type="entry name" value="Ald_DH_C"/>
</dbReference>
<dbReference type="GeneID" id="37268165"/>
<evidence type="ECO:0000256" key="2">
    <source>
        <dbReference type="ARBA" id="ARBA00023002"/>
    </source>
</evidence>
<evidence type="ECO:0000259" key="5">
    <source>
        <dbReference type="Pfam" id="PF00171"/>
    </source>
</evidence>
<evidence type="ECO:0000256" key="4">
    <source>
        <dbReference type="RuleBase" id="RU003345"/>
    </source>
</evidence>
<feature type="active site" evidence="3">
    <location>
        <position position="251"/>
    </location>
</feature>
<name>A0A316Z545_9BASI</name>
<dbReference type="PANTHER" id="PTHR11699">
    <property type="entry name" value="ALDEHYDE DEHYDROGENASE-RELATED"/>
    <property type="match status" value="1"/>
</dbReference>
<dbReference type="Pfam" id="PF00171">
    <property type="entry name" value="Aldedh"/>
    <property type="match status" value="1"/>
</dbReference>
<dbReference type="PROSITE" id="PS00687">
    <property type="entry name" value="ALDEHYDE_DEHYDR_GLU"/>
    <property type="match status" value="1"/>
</dbReference>
<sequence length="480" mass="51796">MSSSIKLLSGDFGHVINGKLDTAPNAKRLDVNNPATGEHLASVPICDRATLDKAVEAAAAAFPAWRDKSWAERAEAVKKWGEHYQSSIPDLIPLLTAEQGKALGISHYEANAVTEWFQAMPTMELKETTVLDDEKMKAITRYTPLGVCAGIVPWNFPILLMVWKIIPAVLTGNTIIIKPSPFTPLCDIRIVEAAQQFFPPGVVQVVVGDDSLGPWITEHEGIRKVSFTGSSATGRLVAKSCSATLKRFTLELGGKDPCVVMADVDFEKAIPQIFMAATLNSGQTCVCAKRIYVHDSIYEKFSQALAGAFQNGAVVGDPLKEGVLIGPINNKMQHKKVSEFFDDVKSKGYKTFAGGDITSSGDGLFATPTLVDNPPDDSKIAVEEPFGPIVPLFRYKDEAELLKRINSSEYGLGASVWSTDLEKAGAFARKIDSGIVWVNSSPVLHPRVPFGGCKSSGIGCENGDQGLQGWCQLHSICVAK</sequence>
<evidence type="ECO:0000313" key="6">
    <source>
        <dbReference type="EMBL" id="PWN96880.1"/>
    </source>
</evidence>
<dbReference type="OrthoDB" id="310895at2759"/>
<dbReference type="CDD" id="cd07106">
    <property type="entry name" value="ALDH_AldA-AAD23400"/>
    <property type="match status" value="1"/>
</dbReference>
<comment type="similarity">
    <text evidence="1 4">Belongs to the aldehyde dehydrogenase family.</text>
</comment>
<evidence type="ECO:0000256" key="3">
    <source>
        <dbReference type="PROSITE-ProRule" id="PRU10007"/>
    </source>
</evidence>
<accession>A0A316Z545</accession>
<dbReference type="GO" id="GO:0016620">
    <property type="term" value="F:oxidoreductase activity, acting on the aldehyde or oxo group of donors, NAD or NADP as acceptor"/>
    <property type="evidence" value="ECO:0007669"/>
    <property type="project" value="InterPro"/>
</dbReference>
<dbReference type="Gene3D" id="3.40.309.10">
    <property type="entry name" value="Aldehyde Dehydrogenase, Chain A, domain 2"/>
    <property type="match status" value="1"/>
</dbReference>
<dbReference type="SUPFAM" id="SSF53720">
    <property type="entry name" value="ALDH-like"/>
    <property type="match status" value="1"/>
</dbReference>
<dbReference type="RefSeq" id="XP_025597159.1">
    <property type="nucleotide sequence ID" value="XM_025740619.1"/>
</dbReference>
<keyword evidence="2 4" id="KW-0560">Oxidoreductase</keyword>
<gene>
    <name evidence="6" type="ORF">FA09DRAFT_309986</name>
</gene>
<dbReference type="STRING" id="58919.A0A316Z545"/>
<dbReference type="InterPro" id="IPR015590">
    <property type="entry name" value="Aldehyde_DH_dom"/>
</dbReference>
<dbReference type="FunFam" id="3.40.309.10:FF:000009">
    <property type="entry name" value="Aldehyde dehydrogenase A"/>
    <property type="match status" value="1"/>
</dbReference>
<protein>
    <submittedName>
        <fullName evidence="6">Aldehyde dehydrogenase</fullName>
    </submittedName>
</protein>
<reference evidence="6 7" key="1">
    <citation type="journal article" date="2018" name="Mol. Biol. Evol.">
        <title>Broad Genomic Sampling Reveals a Smut Pathogenic Ancestry of the Fungal Clade Ustilaginomycotina.</title>
        <authorList>
            <person name="Kijpornyongpan T."/>
            <person name="Mondo S.J."/>
            <person name="Barry K."/>
            <person name="Sandor L."/>
            <person name="Lee J."/>
            <person name="Lipzen A."/>
            <person name="Pangilinan J."/>
            <person name="LaButti K."/>
            <person name="Hainaut M."/>
            <person name="Henrissat B."/>
            <person name="Grigoriev I.V."/>
            <person name="Spatafora J.W."/>
            <person name="Aime M.C."/>
        </authorList>
    </citation>
    <scope>NUCLEOTIDE SEQUENCE [LARGE SCALE GENOMIC DNA]</scope>
    <source>
        <strain evidence="6 7">MCA 4186</strain>
    </source>
</reference>
<evidence type="ECO:0000313" key="7">
    <source>
        <dbReference type="Proteomes" id="UP000245946"/>
    </source>
</evidence>
<feature type="domain" description="Aldehyde dehydrogenase" evidence="5">
    <location>
        <begin position="25"/>
        <end position="475"/>
    </location>
</feature>
<dbReference type="InterPro" id="IPR029510">
    <property type="entry name" value="Ald_DH_CS_GLU"/>
</dbReference>
<keyword evidence="7" id="KW-1185">Reference proteome</keyword>
<dbReference type="InterPro" id="IPR044086">
    <property type="entry name" value="LUC3-like"/>
</dbReference>
<dbReference type="InterPro" id="IPR016162">
    <property type="entry name" value="Ald_DH_N"/>
</dbReference>
<dbReference type="FunFam" id="3.40.605.10:FF:000007">
    <property type="entry name" value="NAD/NADP-dependent betaine aldehyde dehydrogenase"/>
    <property type="match status" value="1"/>
</dbReference>
<dbReference type="EMBL" id="KZ819297">
    <property type="protein sequence ID" value="PWN96880.1"/>
    <property type="molecule type" value="Genomic_DNA"/>
</dbReference>